<dbReference type="RefSeq" id="WP_243478946.1">
    <property type="nucleotide sequence ID" value="NZ_CP063982.1"/>
</dbReference>
<evidence type="ECO:0000313" key="1">
    <source>
        <dbReference type="EMBL" id="UOD50544.1"/>
    </source>
</evidence>
<proteinExistence type="predicted"/>
<organism evidence="1 2">
    <name type="scientific">Orrella daihaiensis</name>
    <dbReference type="NCBI Taxonomy" id="2782176"/>
    <lineage>
        <taxon>Bacteria</taxon>
        <taxon>Pseudomonadati</taxon>
        <taxon>Pseudomonadota</taxon>
        <taxon>Betaproteobacteria</taxon>
        <taxon>Burkholderiales</taxon>
        <taxon>Alcaligenaceae</taxon>
        <taxon>Orrella</taxon>
    </lineage>
</organism>
<gene>
    <name evidence="1" type="ORF">DHf2319_00965</name>
</gene>
<dbReference type="InterPro" id="IPR014991">
    <property type="entry name" value="DUF1840"/>
</dbReference>
<sequence>MLVTFSSKVDADVLMMGEHAKQVLKAAGKEIGTTVPERGVFTAEQLDQAIANLERAIAAEQPRPAPDDDDDERKAKEHVLLEQRAYPVLAMMRKAKQANAPVMWETGSGW</sequence>
<protein>
    <submittedName>
        <fullName evidence="1">DUF1840 domain-containing protein</fullName>
    </submittedName>
</protein>
<accession>A0ABY4AK27</accession>
<dbReference type="Pfam" id="PF08895">
    <property type="entry name" value="DUF1840"/>
    <property type="match status" value="1"/>
</dbReference>
<dbReference type="Proteomes" id="UP000831607">
    <property type="component" value="Chromosome"/>
</dbReference>
<reference evidence="1 2" key="1">
    <citation type="submission" date="2020-11" db="EMBL/GenBank/DDBJ databases">
        <title>Algicoccus daihaiensis sp.nov., isolated from Daihai Lake in Inner Mongolia.</title>
        <authorList>
            <person name="Kai J."/>
        </authorList>
    </citation>
    <scope>NUCLEOTIDE SEQUENCE [LARGE SCALE GENOMIC DNA]</scope>
    <source>
        <strain evidence="2">f23</strain>
    </source>
</reference>
<name>A0ABY4AK27_9BURK</name>
<dbReference type="EMBL" id="CP063982">
    <property type="protein sequence ID" value="UOD50544.1"/>
    <property type="molecule type" value="Genomic_DNA"/>
</dbReference>
<keyword evidence="2" id="KW-1185">Reference proteome</keyword>
<evidence type="ECO:0000313" key="2">
    <source>
        <dbReference type="Proteomes" id="UP000831607"/>
    </source>
</evidence>